<dbReference type="PROSITE" id="PS00028">
    <property type="entry name" value="ZINC_FINGER_C2H2_1"/>
    <property type="match status" value="4"/>
</dbReference>
<dbReference type="GO" id="GO:0035282">
    <property type="term" value="P:segmentation"/>
    <property type="evidence" value="ECO:0007669"/>
    <property type="project" value="UniProtKB-KW"/>
</dbReference>
<dbReference type="SMART" id="SM00355">
    <property type="entry name" value="ZnF_C2H2"/>
    <property type="match status" value="4"/>
</dbReference>
<keyword evidence="7" id="KW-0862">Zinc</keyword>
<keyword evidence="6 12" id="KW-0863">Zinc-finger</keyword>
<dbReference type="FunFam" id="3.30.160.60:FF:000744">
    <property type="entry name" value="zinc finger E-box-binding homeobox 1"/>
    <property type="match status" value="1"/>
</dbReference>
<accession>A0AAV2SH56</accession>
<comment type="caution">
    <text evidence="15">The sequence shown here is derived from an EMBL/GenBank/DDBJ whole genome shotgun (WGS) entry which is preliminary data.</text>
</comment>
<feature type="non-terminal residue" evidence="15">
    <location>
        <position position="236"/>
    </location>
</feature>
<evidence type="ECO:0000313" key="16">
    <source>
        <dbReference type="Proteomes" id="UP001497623"/>
    </source>
</evidence>
<dbReference type="AlphaFoldDB" id="A0AAV2SH56"/>
<evidence type="ECO:0000256" key="4">
    <source>
        <dbReference type="ARBA" id="ARBA00022723"/>
    </source>
</evidence>
<dbReference type="PANTHER" id="PTHR23235">
    <property type="entry name" value="KRUEPPEL-LIKE TRANSCRIPTION FACTOR"/>
    <property type="match status" value="1"/>
</dbReference>
<keyword evidence="3" id="KW-0217">Developmental protein</keyword>
<feature type="domain" description="C2H2-type" evidence="14">
    <location>
        <begin position="112"/>
        <end position="139"/>
    </location>
</feature>
<reference evidence="15 16" key="1">
    <citation type="submission" date="2024-05" db="EMBL/GenBank/DDBJ databases">
        <authorList>
            <person name="Wallberg A."/>
        </authorList>
    </citation>
    <scope>NUCLEOTIDE SEQUENCE [LARGE SCALE GENOMIC DNA]</scope>
</reference>
<feature type="domain" description="C2H2-type" evidence="14">
    <location>
        <begin position="168"/>
        <end position="195"/>
    </location>
</feature>
<dbReference type="GO" id="GO:0000978">
    <property type="term" value="F:RNA polymerase II cis-regulatory region sequence-specific DNA binding"/>
    <property type="evidence" value="ECO:0007669"/>
    <property type="project" value="TreeGrafter"/>
</dbReference>
<evidence type="ECO:0000313" key="15">
    <source>
        <dbReference type="EMBL" id="CAL4200196.1"/>
    </source>
</evidence>
<feature type="region of interest" description="Disordered" evidence="13">
    <location>
        <begin position="1"/>
        <end position="23"/>
    </location>
</feature>
<dbReference type="SUPFAM" id="SSF57667">
    <property type="entry name" value="beta-beta-alpha zinc fingers"/>
    <property type="match status" value="3"/>
</dbReference>
<comment type="similarity">
    <text evidence="2">Belongs to the krueppel C2H2-type zinc-finger protein family.</text>
</comment>
<dbReference type="PROSITE" id="PS50157">
    <property type="entry name" value="ZINC_FINGER_C2H2_2"/>
    <property type="match status" value="4"/>
</dbReference>
<feature type="domain" description="C2H2-type" evidence="14">
    <location>
        <begin position="196"/>
        <end position="224"/>
    </location>
</feature>
<evidence type="ECO:0000256" key="9">
    <source>
        <dbReference type="ARBA" id="ARBA00023242"/>
    </source>
</evidence>
<dbReference type="EMBL" id="CAXKWB010076193">
    <property type="protein sequence ID" value="CAL4200196.1"/>
    <property type="molecule type" value="Genomic_DNA"/>
</dbReference>
<evidence type="ECO:0000256" key="7">
    <source>
        <dbReference type="ARBA" id="ARBA00022833"/>
    </source>
</evidence>
<dbReference type="Pfam" id="PF00096">
    <property type="entry name" value="zf-C2H2"/>
    <property type="match status" value="4"/>
</dbReference>
<dbReference type="Gene3D" id="3.30.160.60">
    <property type="entry name" value="Classic Zinc Finger"/>
    <property type="match status" value="5"/>
</dbReference>
<dbReference type="PANTHER" id="PTHR23235:SF142">
    <property type="entry name" value="ZINC FINGER PROTEIN 384"/>
    <property type="match status" value="1"/>
</dbReference>
<feature type="domain" description="C2H2-type" evidence="14">
    <location>
        <begin position="140"/>
        <end position="167"/>
    </location>
</feature>
<dbReference type="FunFam" id="3.30.160.60:FF:001954">
    <property type="entry name" value="Zinc finger protein 787"/>
    <property type="match status" value="1"/>
</dbReference>
<keyword evidence="8" id="KW-0238">DNA-binding</keyword>
<dbReference type="FunFam" id="3.30.160.60:FF:002343">
    <property type="entry name" value="Zinc finger protein 33A"/>
    <property type="match status" value="1"/>
</dbReference>
<keyword evidence="3" id="KW-0302">Gap protein</keyword>
<evidence type="ECO:0000256" key="8">
    <source>
        <dbReference type="ARBA" id="ARBA00023125"/>
    </source>
</evidence>
<dbReference type="Proteomes" id="UP001497623">
    <property type="component" value="Unassembled WGS sequence"/>
</dbReference>
<proteinExistence type="inferred from homology"/>
<dbReference type="InterPro" id="IPR036236">
    <property type="entry name" value="Znf_C2H2_sf"/>
</dbReference>
<dbReference type="GO" id="GO:0005634">
    <property type="term" value="C:nucleus"/>
    <property type="evidence" value="ECO:0007669"/>
    <property type="project" value="UniProtKB-SubCell"/>
</dbReference>
<evidence type="ECO:0000256" key="12">
    <source>
        <dbReference type="PROSITE-ProRule" id="PRU00042"/>
    </source>
</evidence>
<dbReference type="FunFam" id="3.30.160.60:FF:000630">
    <property type="entry name" value="Zinc finger protein 180"/>
    <property type="match status" value="1"/>
</dbReference>
<evidence type="ECO:0000256" key="3">
    <source>
        <dbReference type="ARBA" id="ARBA00022492"/>
    </source>
</evidence>
<dbReference type="InterPro" id="IPR013087">
    <property type="entry name" value="Znf_C2H2_type"/>
</dbReference>
<keyword evidence="4" id="KW-0479">Metal-binding</keyword>
<evidence type="ECO:0000256" key="11">
    <source>
        <dbReference type="ARBA" id="ARBA00053345"/>
    </source>
</evidence>
<dbReference type="FunFam" id="3.30.160.60:FF:000446">
    <property type="entry name" value="Zinc finger protein"/>
    <property type="match status" value="1"/>
</dbReference>
<organism evidence="15 16">
    <name type="scientific">Meganyctiphanes norvegica</name>
    <name type="common">Northern krill</name>
    <name type="synonym">Thysanopoda norvegica</name>
    <dbReference type="NCBI Taxonomy" id="48144"/>
    <lineage>
        <taxon>Eukaryota</taxon>
        <taxon>Metazoa</taxon>
        <taxon>Ecdysozoa</taxon>
        <taxon>Arthropoda</taxon>
        <taxon>Crustacea</taxon>
        <taxon>Multicrustacea</taxon>
        <taxon>Malacostraca</taxon>
        <taxon>Eumalacostraca</taxon>
        <taxon>Eucarida</taxon>
        <taxon>Euphausiacea</taxon>
        <taxon>Euphausiidae</taxon>
        <taxon>Meganyctiphanes</taxon>
    </lineage>
</organism>
<evidence type="ECO:0000259" key="14">
    <source>
        <dbReference type="PROSITE" id="PS50157"/>
    </source>
</evidence>
<comment type="function">
    <text evidence="11">Krueppel is a gap class segmentation protein.</text>
</comment>
<keyword evidence="5" id="KW-0677">Repeat</keyword>
<gene>
    <name evidence="15" type="ORF">MNOR_LOCUS37506</name>
</gene>
<evidence type="ECO:0000256" key="5">
    <source>
        <dbReference type="ARBA" id="ARBA00022737"/>
    </source>
</evidence>
<evidence type="ECO:0000256" key="6">
    <source>
        <dbReference type="ARBA" id="ARBA00022771"/>
    </source>
</evidence>
<comment type="subcellular location">
    <subcellularLocation>
        <location evidence="1">Nucleus</location>
    </subcellularLocation>
</comment>
<keyword evidence="16" id="KW-1185">Reference proteome</keyword>
<dbReference type="GO" id="GO:0008270">
    <property type="term" value="F:zinc ion binding"/>
    <property type="evidence" value="ECO:0007669"/>
    <property type="project" value="UniProtKB-KW"/>
</dbReference>
<evidence type="ECO:0000256" key="2">
    <source>
        <dbReference type="ARBA" id="ARBA00006991"/>
    </source>
</evidence>
<dbReference type="GO" id="GO:0000981">
    <property type="term" value="F:DNA-binding transcription factor activity, RNA polymerase II-specific"/>
    <property type="evidence" value="ECO:0007669"/>
    <property type="project" value="TreeGrafter"/>
</dbReference>
<keyword evidence="9" id="KW-0539">Nucleus</keyword>
<evidence type="ECO:0000256" key="13">
    <source>
        <dbReference type="SAM" id="MobiDB-lite"/>
    </source>
</evidence>
<evidence type="ECO:0000256" key="10">
    <source>
        <dbReference type="ARBA" id="ARBA00023843"/>
    </source>
</evidence>
<protein>
    <recommendedName>
        <fullName evidence="10">Protein krueppel</fullName>
    </recommendedName>
</protein>
<sequence>MASSESILARSKSRMGEEQMPNEGCGTMVELTKHSQSFDLQHSLLKGEYNTTLEPNVSDVSSFDSTVGPYADEEILSHTHFLELKMEENTNFTMESPNKKCRSGVQQGKYSVKCKLCEKVFSQPSVLKSHMRTHTGERPFQCSHCDMAFSQNGDLKIHMRIHNGEKPYQCSQCDKAFSRNGDLKIHIRTHTGEKPYKCSECCDKAFNQKSVLTSHMRTHTGEKPYICSHCDKSFSN</sequence>
<name>A0AAV2SH56_MEGNR</name>
<evidence type="ECO:0000256" key="1">
    <source>
        <dbReference type="ARBA" id="ARBA00004123"/>
    </source>
</evidence>